<dbReference type="Pfam" id="PF00046">
    <property type="entry name" value="Homeodomain"/>
    <property type="match status" value="1"/>
</dbReference>
<evidence type="ECO:0000313" key="9">
    <source>
        <dbReference type="Proteomes" id="UP000504633"/>
    </source>
</evidence>
<feature type="region of interest" description="Disordered" evidence="7">
    <location>
        <begin position="323"/>
        <end position="428"/>
    </location>
</feature>
<dbReference type="CDD" id="cd00086">
    <property type="entry name" value="homeodomain"/>
    <property type="match status" value="1"/>
</dbReference>
<evidence type="ECO:0000313" key="10">
    <source>
        <dbReference type="RefSeq" id="XP_023173855.2"/>
    </source>
</evidence>
<dbReference type="GO" id="GO:0005634">
    <property type="term" value="C:nucleus"/>
    <property type="evidence" value="ECO:0007669"/>
    <property type="project" value="UniProtKB-SubCell"/>
</dbReference>
<keyword evidence="4 5" id="KW-0539">Nucleus</keyword>
<keyword evidence="2 5" id="KW-0238">DNA-binding</keyword>
<feature type="compositionally biased region" description="Low complexity" evidence="7">
    <location>
        <begin position="617"/>
        <end position="631"/>
    </location>
</feature>
<dbReference type="OrthoDB" id="6159439at2759"/>
<dbReference type="SMART" id="SM00389">
    <property type="entry name" value="HOX"/>
    <property type="match status" value="1"/>
</dbReference>
<keyword evidence="3 5" id="KW-0371">Homeobox</keyword>
<feature type="compositionally biased region" description="Low complexity" evidence="7">
    <location>
        <begin position="638"/>
        <end position="650"/>
    </location>
</feature>
<accession>A0A6J1MA71</accession>
<dbReference type="KEGG" id="dhe:111601498"/>
<evidence type="ECO:0000256" key="4">
    <source>
        <dbReference type="ARBA" id="ARBA00023242"/>
    </source>
</evidence>
<dbReference type="GO" id="GO:0003677">
    <property type="term" value="F:DNA binding"/>
    <property type="evidence" value="ECO:0007669"/>
    <property type="project" value="UniProtKB-UniRule"/>
</dbReference>
<dbReference type="PANTHER" id="PTHR24333">
    <property type="entry name" value="HOMEO BOX HB9 LIKE A-RELATED"/>
    <property type="match status" value="1"/>
</dbReference>
<comment type="subcellular location">
    <subcellularLocation>
        <location evidence="1 5 6">Nucleus</location>
    </subcellularLocation>
</comment>
<gene>
    <name evidence="10 11 12 13" type="primary">LOC111601498</name>
</gene>
<evidence type="ECO:0000256" key="2">
    <source>
        <dbReference type="ARBA" id="ARBA00023125"/>
    </source>
</evidence>
<feature type="region of interest" description="Disordered" evidence="7">
    <location>
        <begin position="745"/>
        <end position="783"/>
    </location>
</feature>
<dbReference type="RefSeq" id="XP_023173855.2">
    <property type="nucleotide sequence ID" value="XM_023318087.2"/>
</dbReference>
<dbReference type="GeneID" id="111601498"/>
<evidence type="ECO:0000256" key="7">
    <source>
        <dbReference type="SAM" id="MobiDB-lite"/>
    </source>
</evidence>
<dbReference type="OMA" id="DILGMAM"/>
<dbReference type="PROSITE" id="PS50071">
    <property type="entry name" value="HOMEOBOX_2"/>
    <property type="match status" value="1"/>
</dbReference>
<dbReference type="FunFam" id="1.10.10.60:FF:000440">
    <property type="entry name" value="NK7.1, isoform A"/>
    <property type="match status" value="1"/>
</dbReference>
<keyword evidence="9" id="KW-1185">Reference proteome</keyword>
<evidence type="ECO:0000313" key="12">
    <source>
        <dbReference type="RefSeq" id="XP_023173857.2"/>
    </source>
</evidence>
<feature type="compositionally biased region" description="Low complexity" evidence="7">
    <location>
        <begin position="598"/>
        <end position="608"/>
    </location>
</feature>
<organism evidence="9 11">
    <name type="scientific">Drosophila hydei</name>
    <name type="common">Fruit fly</name>
    <dbReference type="NCBI Taxonomy" id="7224"/>
    <lineage>
        <taxon>Eukaryota</taxon>
        <taxon>Metazoa</taxon>
        <taxon>Ecdysozoa</taxon>
        <taxon>Arthropoda</taxon>
        <taxon>Hexapoda</taxon>
        <taxon>Insecta</taxon>
        <taxon>Pterygota</taxon>
        <taxon>Neoptera</taxon>
        <taxon>Endopterygota</taxon>
        <taxon>Diptera</taxon>
        <taxon>Brachycera</taxon>
        <taxon>Muscomorpha</taxon>
        <taxon>Ephydroidea</taxon>
        <taxon>Drosophilidae</taxon>
        <taxon>Drosophila</taxon>
    </lineage>
</organism>
<feature type="DNA-binding region" description="Homeobox" evidence="5">
    <location>
        <begin position="424"/>
        <end position="483"/>
    </location>
</feature>
<dbReference type="PROSITE" id="PS00027">
    <property type="entry name" value="HOMEOBOX_1"/>
    <property type="match status" value="1"/>
</dbReference>
<evidence type="ECO:0000256" key="5">
    <source>
        <dbReference type="PROSITE-ProRule" id="PRU00108"/>
    </source>
</evidence>
<dbReference type="PANTHER" id="PTHR24333:SF5">
    <property type="entry name" value="VENT HOMEOBOX"/>
    <property type="match status" value="1"/>
</dbReference>
<feature type="region of interest" description="Disordered" evidence="7">
    <location>
        <begin position="478"/>
        <end position="570"/>
    </location>
</feature>
<dbReference type="RefSeq" id="XP_023173858.2">
    <property type="nucleotide sequence ID" value="XM_023318090.2"/>
</dbReference>
<feature type="compositionally biased region" description="Polar residues" evidence="7">
    <location>
        <begin position="523"/>
        <end position="544"/>
    </location>
</feature>
<evidence type="ECO:0000313" key="11">
    <source>
        <dbReference type="RefSeq" id="XP_023173856.2"/>
    </source>
</evidence>
<sequence length="783" mass="83261">MMPETERESLVAAEMISGALAHGYGIVKDKQQQHQHQQQQHQHQHQHQQHQQQQQLQQQLQSESATAYNMAINSYVYSSSLTIPPSAASMVSPSSKEKLVNMLRVRDNNSGSSSSASPISAGSSPTTFLQKQLEAPSSRQSATQQQQPQQTQQLQLQHQQRRSLTPFPTNIATSTPNHTASWHAHVYARPPNRPTPHSIADILGMAMADKIAYEGAVAAASAAAAAAVSTVTANSSATSPKSILRNIEQQYAQQPQEQEQRTHRSASMSDVSEEDSAVNSTATTTASIAATAATAPAAAAATAANVTAAAALDQPLNLCVAKKSRDSNSTSPMPAARQNHLLGKTSAKKEHSGKPAAKKKKLTVDLPLAVSPTGSSDSLMRDKLLANNSSPSSATHAAPPQSNNSNLETTEDDSDSGSTDARRKKKARTTFTGRQIFELEKQFEIKKYLSSSERTEMAKLLNVTETQVKIWFQNRRTKWKKQDNVTNNEAAEHKSSRPTSAEQQTKGNNNNSNTGAADDGGCQPTSITASNMEATPKKASNGQGDKSRGNNSSNNGSTPTKSGSGNNENKLQTKHATTKIKKQLNALLEKTAKAANSPAAANGAGVNATDSTPIAGNHSNSNSNSNSSSNKAAEKRNANSSSSNNNNNNSIGEAFHHHRLHQHAIPLTVEPAAPLEQTEKLEIKLEESPALSLQRAAVAAAAAQENGRSSPSKALLAEMDFESKLAASKISIALAMANTKLQGGAIQDASEINESESEDEETASEPGTSTEAQDSQDHDVQMG</sequence>
<reference evidence="10 11" key="1">
    <citation type="submission" date="2025-04" db="UniProtKB">
        <authorList>
            <consortium name="RefSeq"/>
        </authorList>
    </citation>
    <scope>IDENTIFICATION</scope>
    <source>
        <strain evidence="10 11">15085-1641.00</strain>
        <tissue evidence="10 11">Whole body</tissue>
    </source>
</reference>
<dbReference type="Proteomes" id="UP000504633">
    <property type="component" value="Unplaced"/>
</dbReference>
<feature type="region of interest" description="Disordered" evidence="7">
    <location>
        <begin position="107"/>
        <end position="161"/>
    </location>
</feature>
<evidence type="ECO:0000259" key="8">
    <source>
        <dbReference type="PROSITE" id="PS50071"/>
    </source>
</evidence>
<feature type="compositionally biased region" description="Low complexity" evidence="7">
    <location>
        <begin position="389"/>
        <end position="402"/>
    </location>
</feature>
<dbReference type="RefSeq" id="XP_023173856.2">
    <property type="nucleotide sequence ID" value="XM_023318088.2"/>
</dbReference>
<dbReference type="CTD" id="41747"/>
<feature type="region of interest" description="Disordered" evidence="7">
    <location>
        <begin position="251"/>
        <end position="279"/>
    </location>
</feature>
<evidence type="ECO:0000256" key="3">
    <source>
        <dbReference type="ARBA" id="ARBA00023155"/>
    </source>
</evidence>
<evidence type="ECO:0000313" key="13">
    <source>
        <dbReference type="RefSeq" id="XP_023173858.2"/>
    </source>
</evidence>
<dbReference type="AlphaFoldDB" id="A0A6J1MA71"/>
<feature type="compositionally biased region" description="Acidic residues" evidence="7">
    <location>
        <begin position="751"/>
        <end position="763"/>
    </location>
</feature>
<feature type="compositionally biased region" description="Low complexity" evidence="7">
    <location>
        <begin position="549"/>
        <end position="567"/>
    </location>
</feature>
<dbReference type="InterPro" id="IPR020479">
    <property type="entry name" value="HD_metazoa"/>
</dbReference>
<dbReference type="InterPro" id="IPR009057">
    <property type="entry name" value="Homeodomain-like_sf"/>
</dbReference>
<dbReference type="RefSeq" id="XP_023173857.2">
    <property type="nucleotide sequence ID" value="XM_023318089.2"/>
</dbReference>
<evidence type="ECO:0000256" key="6">
    <source>
        <dbReference type="RuleBase" id="RU000682"/>
    </source>
</evidence>
<feature type="region of interest" description="Disordered" evidence="7">
    <location>
        <begin position="598"/>
        <end position="652"/>
    </location>
</feature>
<feature type="compositionally biased region" description="Low complexity" evidence="7">
    <location>
        <begin position="110"/>
        <end position="125"/>
    </location>
</feature>
<feature type="compositionally biased region" description="Polar residues" evidence="7">
    <location>
        <begin position="497"/>
        <end position="515"/>
    </location>
</feature>
<proteinExistence type="predicted"/>
<dbReference type="GO" id="GO:0000981">
    <property type="term" value="F:DNA-binding transcription factor activity, RNA polymerase II-specific"/>
    <property type="evidence" value="ECO:0007669"/>
    <property type="project" value="InterPro"/>
</dbReference>
<name>A0A6J1MA71_DROHY</name>
<feature type="compositionally biased region" description="Low complexity" evidence="7">
    <location>
        <begin position="49"/>
        <end position="60"/>
    </location>
</feature>
<evidence type="ECO:0000256" key="1">
    <source>
        <dbReference type="ARBA" id="ARBA00004123"/>
    </source>
</evidence>
<dbReference type="InterPro" id="IPR017970">
    <property type="entry name" value="Homeobox_CS"/>
</dbReference>
<feature type="region of interest" description="Disordered" evidence="7">
    <location>
        <begin position="29"/>
        <end position="60"/>
    </location>
</feature>
<dbReference type="SUPFAM" id="SSF46689">
    <property type="entry name" value="Homeodomain-like"/>
    <property type="match status" value="1"/>
</dbReference>
<dbReference type="PRINTS" id="PR00024">
    <property type="entry name" value="HOMEOBOX"/>
</dbReference>
<dbReference type="InterPro" id="IPR001356">
    <property type="entry name" value="HD"/>
</dbReference>
<dbReference type="InterPro" id="IPR050848">
    <property type="entry name" value="Homeobox_TF"/>
</dbReference>
<feature type="compositionally biased region" description="Low complexity" evidence="7">
    <location>
        <begin position="138"/>
        <end position="161"/>
    </location>
</feature>
<feature type="domain" description="Homeobox" evidence="8">
    <location>
        <begin position="422"/>
        <end position="482"/>
    </location>
</feature>
<dbReference type="Gene3D" id="1.10.10.60">
    <property type="entry name" value="Homeodomain-like"/>
    <property type="match status" value="1"/>
</dbReference>
<protein>
    <submittedName>
        <fullName evidence="10 11">Homeotic protein labial</fullName>
    </submittedName>
</protein>